<organism evidence="2 3">
    <name type="scientific">Harryflintia acetispora</name>
    <dbReference type="NCBI Taxonomy" id="1849041"/>
    <lineage>
        <taxon>Bacteria</taxon>
        <taxon>Bacillati</taxon>
        <taxon>Bacillota</taxon>
        <taxon>Clostridia</taxon>
        <taxon>Eubacteriales</taxon>
        <taxon>Oscillospiraceae</taxon>
        <taxon>Harryflintia</taxon>
    </lineage>
</organism>
<evidence type="ECO:0000313" key="2">
    <source>
        <dbReference type="EMBL" id="TCL43187.1"/>
    </source>
</evidence>
<proteinExistence type="predicted"/>
<dbReference type="AlphaFoldDB" id="A0A9X8Y815"/>
<evidence type="ECO:0000256" key="1">
    <source>
        <dbReference type="SAM" id="MobiDB-lite"/>
    </source>
</evidence>
<dbReference type="Proteomes" id="UP000294682">
    <property type="component" value="Unassembled WGS sequence"/>
</dbReference>
<accession>A0A9X8Y815</accession>
<sequence length="55" mass="6424">MEIRTDCPCRRSCPRHGNCALCRERHEREGKYPPACQRNQSKKRKTPSALPGERE</sequence>
<evidence type="ECO:0000313" key="3">
    <source>
        <dbReference type="Proteomes" id="UP000294682"/>
    </source>
</evidence>
<protein>
    <submittedName>
        <fullName evidence="2">Uncharacterized protein</fullName>
    </submittedName>
</protein>
<feature type="region of interest" description="Disordered" evidence="1">
    <location>
        <begin position="27"/>
        <end position="55"/>
    </location>
</feature>
<reference evidence="2 3" key="1">
    <citation type="submission" date="2019-03" db="EMBL/GenBank/DDBJ databases">
        <title>Genomic Encyclopedia of Type Strains, Phase IV (KMG-IV): sequencing the most valuable type-strain genomes for metagenomic binning, comparative biology and taxonomic classification.</title>
        <authorList>
            <person name="Goeker M."/>
        </authorList>
    </citation>
    <scope>NUCLEOTIDE SEQUENCE [LARGE SCALE GENOMIC DNA]</scope>
    <source>
        <strain evidence="2 3">DSM 100433</strain>
    </source>
</reference>
<comment type="caution">
    <text evidence="2">The sequence shown here is derived from an EMBL/GenBank/DDBJ whole genome shotgun (WGS) entry which is preliminary data.</text>
</comment>
<keyword evidence="3" id="KW-1185">Reference proteome</keyword>
<name>A0A9X8Y815_9FIRM</name>
<dbReference type="EMBL" id="SLUK01000006">
    <property type="protein sequence ID" value="TCL43187.1"/>
    <property type="molecule type" value="Genomic_DNA"/>
</dbReference>
<gene>
    <name evidence="2" type="ORF">EDD78_10647</name>
</gene>